<dbReference type="HOGENOM" id="CLU_932794_0_0_9"/>
<dbReference type="EMBL" id="CP003108">
    <property type="protein sequence ID" value="AET69795.1"/>
    <property type="molecule type" value="Genomic_DNA"/>
</dbReference>
<dbReference type="InterPro" id="IPR025202">
    <property type="entry name" value="PLD-like_dom"/>
</dbReference>
<feature type="domain" description="PLD phosphodiesterase" evidence="1">
    <location>
        <begin position="83"/>
        <end position="110"/>
    </location>
</feature>
<dbReference type="AlphaFoldDB" id="G7WJD6"/>
<dbReference type="STRING" id="768706.Desor_4370"/>
<sequence>MGLLFSNEIKKQLEVELGQATNNIHIVSAYCKKSAMQFIESCIVNPMQGKKLMVRFAYDDILKGASDLEVYDFCRNNGWQLYMRLDLHAKTYIFDKMRCIVGSANLTARGINIADNANYEIALLTSVSEEEMCRIENLFDGAVLVTNELYELMQQCLVSRGNQNTYNCENWSDDILNHFDPKIEVLFTYDFPNCNSLSYLKDDSLDFLGLSTGWTVLTVKKAFVKCNVYRWLKAVLEERPSNEIYYGELSALIHNTIINDPKPYRKEVKELQTNLLNWITELDIKEIGIDRPHHSQRIRLVSKEDAN</sequence>
<reference evidence="3" key="1">
    <citation type="submission" date="2011-11" db="EMBL/GenBank/DDBJ databases">
        <title>Complete sequence of Desulfosporosinus orientis DSM 765.</title>
        <authorList>
            <person name="Lucas S."/>
            <person name="Han J."/>
            <person name="Lapidus A."/>
            <person name="Cheng J.-F."/>
            <person name="Goodwin L."/>
            <person name="Pitluck S."/>
            <person name="Peters L."/>
            <person name="Ovchinnikova G."/>
            <person name="Teshima H."/>
            <person name="Detter J.C."/>
            <person name="Han C."/>
            <person name="Tapia R."/>
            <person name="Land M."/>
            <person name="Hauser L."/>
            <person name="Kyrpides N."/>
            <person name="Ivanova N."/>
            <person name="Pagani I."/>
            <person name="Pester M."/>
            <person name="Spring S."/>
            <person name="Ollivier B."/>
            <person name="Rattei T."/>
            <person name="Klenk H.-P."/>
            <person name="Wagner M."/>
            <person name="Loy A."/>
            <person name="Woyke T."/>
        </authorList>
    </citation>
    <scope>NUCLEOTIDE SEQUENCE [LARGE SCALE GENOMIC DNA]</scope>
    <source>
        <strain evidence="3">ATCC 19365 / DSM 765 / NCIMB 8382 / VKM B-1628</strain>
    </source>
</reference>
<dbReference type="Gene3D" id="3.30.870.10">
    <property type="entry name" value="Endonuclease Chain A"/>
    <property type="match status" value="1"/>
</dbReference>
<dbReference type="Pfam" id="PF13091">
    <property type="entry name" value="PLDc_2"/>
    <property type="match status" value="1"/>
</dbReference>
<protein>
    <recommendedName>
        <fullName evidence="1">PLD phosphodiesterase domain-containing protein</fullName>
    </recommendedName>
</protein>
<dbReference type="eggNOG" id="COG1502">
    <property type="taxonomic scope" value="Bacteria"/>
</dbReference>
<dbReference type="OrthoDB" id="9802848at2"/>
<dbReference type="InterPro" id="IPR001736">
    <property type="entry name" value="PLipase_D/transphosphatidylase"/>
</dbReference>
<proteinExistence type="predicted"/>
<dbReference type="RefSeq" id="WP_014186602.1">
    <property type="nucleotide sequence ID" value="NC_016584.1"/>
</dbReference>
<dbReference type="Proteomes" id="UP000006346">
    <property type="component" value="Chromosome"/>
</dbReference>
<dbReference type="SUPFAM" id="SSF56024">
    <property type="entry name" value="Phospholipase D/nuclease"/>
    <property type="match status" value="1"/>
</dbReference>
<name>G7WJD6_DESOD</name>
<dbReference type="PROSITE" id="PS50035">
    <property type="entry name" value="PLD"/>
    <property type="match status" value="1"/>
</dbReference>
<dbReference type="GO" id="GO:0003824">
    <property type="term" value="F:catalytic activity"/>
    <property type="evidence" value="ECO:0007669"/>
    <property type="project" value="InterPro"/>
</dbReference>
<accession>G7WJD6</accession>
<dbReference type="KEGG" id="dor:Desor_4370"/>
<evidence type="ECO:0000313" key="3">
    <source>
        <dbReference type="Proteomes" id="UP000006346"/>
    </source>
</evidence>
<dbReference type="PATRIC" id="fig|768706.3.peg.4436"/>
<gene>
    <name evidence="2" type="ordered locus">Desor_4370</name>
</gene>
<reference evidence="2 3" key="2">
    <citation type="journal article" date="2012" name="J. Bacteriol.">
        <title>Complete genome sequences of Desulfosporosinus orientis DSM765T, Desulfosporosinus youngiae DSM17734T, Desulfosporosinus meridiei DSM13257T, and Desulfosporosinus acidiphilus DSM22704T.</title>
        <authorList>
            <person name="Pester M."/>
            <person name="Brambilla E."/>
            <person name="Alazard D."/>
            <person name="Rattei T."/>
            <person name="Weinmaier T."/>
            <person name="Han J."/>
            <person name="Lucas S."/>
            <person name="Lapidus A."/>
            <person name="Cheng J.F."/>
            <person name="Goodwin L."/>
            <person name="Pitluck S."/>
            <person name="Peters L."/>
            <person name="Ovchinnikova G."/>
            <person name="Teshima H."/>
            <person name="Detter J.C."/>
            <person name="Han C.S."/>
            <person name="Tapia R."/>
            <person name="Land M.L."/>
            <person name="Hauser L."/>
            <person name="Kyrpides N.C."/>
            <person name="Ivanova N.N."/>
            <person name="Pagani I."/>
            <person name="Huntmann M."/>
            <person name="Wei C.L."/>
            <person name="Davenport K.W."/>
            <person name="Daligault H."/>
            <person name="Chain P.S."/>
            <person name="Chen A."/>
            <person name="Mavromatis K."/>
            <person name="Markowitz V."/>
            <person name="Szeto E."/>
            <person name="Mikhailova N."/>
            <person name="Pati A."/>
            <person name="Wagner M."/>
            <person name="Woyke T."/>
            <person name="Ollivier B."/>
            <person name="Klenk H.P."/>
            <person name="Spring S."/>
            <person name="Loy A."/>
        </authorList>
    </citation>
    <scope>NUCLEOTIDE SEQUENCE [LARGE SCALE GENOMIC DNA]</scope>
    <source>
        <strain evidence="3">ATCC 19365 / DSM 765 / NCIMB 8382 / VKM B-1628</strain>
    </source>
</reference>
<evidence type="ECO:0000313" key="2">
    <source>
        <dbReference type="EMBL" id="AET69795.1"/>
    </source>
</evidence>
<dbReference type="GO" id="GO:0006793">
    <property type="term" value="P:phosphorus metabolic process"/>
    <property type="evidence" value="ECO:0007669"/>
    <property type="project" value="UniProtKB-ARBA"/>
</dbReference>
<keyword evidence="3" id="KW-1185">Reference proteome</keyword>
<evidence type="ECO:0000259" key="1">
    <source>
        <dbReference type="PROSITE" id="PS50035"/>
    </source>
</evidence>
<organism evidence="2 3">
    <name type="scientific">Desulfosporosinus orientis (strain ATCC 19365 / DSM 765 / NCIMB 8382 / VKM B-1628 / Singapore I)</name>
    <name type="common">Desulfotomaculum orientis</name>
    <dbReference type="NCBI Taxonomy" id="768706"/>
    <lineage>
        <taxon>Bacteria</taxon>
        <taxon>Bacillati</taxon>
        <taxon>Bacillota</taxon>
        <taxon>Clostridia</taxon>
        <taxon>Eubacteriales</taxon>
        <taxon>Desulfitobacteriaceae</taxon>
        <taxon>Desulfosporosinus</taxon>
    </lineage>
</organism>